<feature type="domain" description="FH2" evidence="1">
    <location>
        <begin position="131"/>
        <end position="548"/>
    </location>
</feature>
<evidence type="ECO:0000259" key="1">
    <source>
        <dbReference type="PROSITE" id="PS51444"/>
    </source>
</evidence>
<dbReference type="PANTHER" id="PTHR45733">
    <property type="entry name" value="FORMIN-J"/>
    <property type="match status" value="1"/>
</dbReference>
<proteinExistence type="predicted"/>
<gene>
    <name evidence="2" type="ORF">CCR75_001577</name>
</gene>
<dbReference type="InterPro" id="IPR042201">
    <property type="entry name" value="FH2_Formin_sf"/>
</dbReference>
<dbReference type="OrthoDB" id="1668162at2759"/>
<keyword evidence="3" id="KW-1185">Reference proteome</keyword>
<dbReference type="InterPro" id="IPR051144">
    <property type="entry name" value="Formin_homology_domain"/>
</dbReference>
<dbReference type="EMBL" id="SHOA02000014">
    <property type="protein sequence ID" value="TDH66941.1"/>
    <property type="molecule type" value="Genomic_DNA"/>
</dbReference>
<dbReference type="PANTHER" id="PTHR45733:SF8">
    <property type="entry name" value="FORMIN-J"/>
    <property type="match status" value="1"/>
</dbReference>
<name>A0A976FHX1_BRELC</name>
<dbReference type="Pfam" id="PF10152">
    <property type="entry name" value="CCDC53"/>
    <property type="match status" value="1"/>
</dbReference>
<dbReference type="GeneID" id="94345350"/>
<protein>
    <recommendedName>
        <fullName evidence="1">FH2 domain-containing protein</fullName>
    </recommendedName>
</protein>
<dbReference type="KEGG" id="blac:94345350"/>
<dbReference type="RefSeq" id="XP_067816440.1">
    <property type="nucleotide sequence ID" value="XM_067959679.1"/>
</dbReference>
<evidence type="ECO:0000313" key="2">
    <source>
        <dbReference type="EMBL" id="TDH66941.1"/>
    </source>
</evidence>
<dbReference type="SUPFAM" id="SSF101447">
    <property type="entry name" value="Formin homology 2 domain (FH2 domain)"/>
    <property type="match status" value="1"/>
</dbReference>
<dbReference type="InterPro" id="IPR015425">
    <property type="entry name" value="FH2_Formin"/>
</dbReference>
<dbReference type="PROSITE" id="PS51444">
    <property type="entry name" value="FH2"/>
    <property type="match status" value="1"/>
</dbReference>
<dbReference type="InterPro" id="IPR019309">
    <property type="entry name" value="WASHC3"/>
</dbReference>
<comment type="caution">
    <text evidence="2">The sequence shown here is derived from an EMBL/GenBank/DDBJ whole genome shotgun (WGS) entry which is preliminary data.</text>
</comment>
<dbReference type="AlphaFoldDB" id="A0A976FHX1"/>
<dbReference type="Gene3D" id="1.20.58.2220">
    <property type="entry name" value="Formin, FH2 domain"/>
    <property type="match status" value="1"/>
</dbReference>
<dbReference type="GO" id="GO:0071203">
    <property type="term" value="C:WASH complex"/>
    <property type="evidence" value="ECO:0007669"/>
    <property type="project" value="InterPro"/>
</dbReference>
<dbReference type="Pfam" id="PF02181">
    <property type="entry name" value="FH2"/>
    <property type="match status" value="1"/>
</dbReference>
<sequence length="548" mass="61853">MFLAQIRLAAAPKLESQAGILRLIGGDSLTPTRARKDIELQQPKKQMTSRTFDNAKPHRTAIEDTPIVNVDTAVPSVVEDNLARYRTMLKVGVPRPAVERQMLKNGINPAKLNDTVQEGALSAEDINECVPNKVVVATTMRRRWHWHEAMQADRAKPSSNGSVWTQCSKEDAHRRITALSQSRIQELFVRGMIDNSIENDDRDSIVSNASDADIPSIRQHSFRPVKVQKMRVMTGTKGTNLEFVVSRLKIPFAEVAKDVNILTAMYLQETDIKTLLAMWPSIAEQVVLDEYAGNYDLLGRFLVMIRKIPMVKEKLQCLLLKMELSSRAEDLKKMIKMLLLRQLVELVTRALNQICSSAKFSKVVRLLRDFGNLANEEFVMNYKARFSLQSLFSLNHTKAFDKKTTIFDGFLYVLRTEDDGNLADFYDEIPLVMQCKGVSVGGLTAELNQLREGHLLVKHVAQASKNAIDENANLALDAFNQFADEIDDKLRGVQTSFNTMEVSQGKFMSWFEESPSVPLDQHLKAIAQFASDVKERAAILRPAFRRSI</sequence>
<organism evidence="2 3">
    <name type="scientific">Bremia lactucae</name>
    <name type="common">Lettuce downy mildew</name>
    <dbReference type="NCBI Taxonomy" id="4779"/>
    <lineage>
        <taxon>Eukaryota</taxon>
        <taxon>Sar</taxon>
        <taxon>Stramenopiles</taxon>
        <taxon>Oomycota</taxon>
        <taxon>Peronosporomycetes</taxon>
        <taxon>Peronosporales</taxon>
        <taxon>Peronosporaceae</taxon>
        <taxon>Bremia</taxon>
    </lineage>
</organism>
<evidence type="ECO:0000313" key="3">
    <source>
        <dbReference type="Proteomes" id="UP000294530"/>
    </source>
</evidence>
<dbReference type="Proteomes" id="UP000294530">
    <property type="component" value="Unassembled WGS sequence"/>
</dbReference>
<reference evidence="2 3" key="1">
    <citation type="journal article" date="2021" name="Genome Biol.">
        <title>AFLAP: assembly-free linkage analysis pipeline using k-mers from genome sequencing data.</title>
        <authorList>
            <person name="Fletcher K."/>
            <person name="Zhang L."/>
            <person name="Gil J."/>
            <person name="Han R."/>
            <person name="Cavanaugh K."/>
            <person name="Michelmore R."/>
        </authorList>
    </citation>
    <scope>NUCLEOTIDE SEQUENCE [LARGE SCALE GENOMIC DNA]</scope>
    <source>
        <strain evidence="2 3">SF5</strain>
    </source>
</reference>
<accession>A0A976FHX1</accession>